<name>Q1MY34_9GAMM</name>
<sequence length="246" mass="28222">MEEKNVLRFLVIFLLFSLTFIATAYEEPTDSEIAKSKEMTQNALKHERNTEIYREEIQRANQFFSKYENHANKETLGQAIESNGFITNHYNELMDDHFNSDTQAEAKDARAIETNILIFVSFSMDVSDIFSLAKDAHDIGGHVVLNGFKKDLETTLKIISEMNTRADKPLPFLIDPTLFDRFSVQSVPHYVLPLESVMPCLEKNVCHKPRSIEASGLVPIKYFLELAERNENSDVVEGLDEWIKLL</sequence>
<dbReference type="STRING" id="207949.RED65_01948"/>
<dbReference type="OrthoDB" id="6139428at2"/>
<dbReference type="AlphaFoldDB" id="Q1MY34"/>
<dbReference type="HOGENOM" id="CLU_1127361_0_0_6"/>
<reference evidence="2 3" key="1">
    <citation type="submission" date="2006-03" db="EMBL/GenBank/DDBJ databases">
        <authorList>
            <person name="Pinhassi J."/>
            <person name="Pedros-Alio C."/>
            <person name="Ferriera S."/>
            <person name="Johnson J."/>
            <person name="Kravitz S."/>
            <person name="Halpern A."/>
            <person name="Remington K."/>
            <person name="Beeson K."/>
            <person name="Tran B."/>
            <person name="Rogers Y.-H."/>
            <person name="Friedman R."/>
            <person name="Venter J.C."/>
        </authorList>
    </citation>
    <scope>NUCLEOTIDE SEQUENCE [LARGE SCALE GENOMIC DNA]</scope>
    <source>
        <strain evidence="2 3">RED65</strain>
    </source>
</reference>
<dbReference type="Proteomes" id="UP000004263">
    <property type="component" value="Unassembled WGS sequence"/>
</dbReference>
<feature type="chain" id="PRO_5004194423" description="Type-F conjugative transfer system pilin assembly protein TrbC" evidence="1">
    <location>
        <begin position="25"/>
        <end position="246"/>
    </location>
</feature>
<feature type="signal peptide" evidence="1">
    <location>
        <begin position="1"/>
        <end position="24"/>
    </location>
</feature>
<evidence type="ECO:0008006" key="4">
    <source>
        <dbReference type="Google" id="ProtNLM"/>
    </source>
</evidence>
<proteinExistence type="predicted"/>
<organism evidence="2 3">
    <name type="scientific">Bermanella marisrubri</name>
    <dbReference type="NCBI Taxonomy" id="207949"/>
    <lineage>
        <taxon>Bacteria</taxon>
        <taxon>Pseudomonadati</taxon>
        <taxon>Pseudomonadota</taxon>
        <taxon>Gammaproteobacteria</taxon>
        <taxon>Oceanospirillales</taxon>
        <taxon>Oceanospirillaceae</taxon>
        <taxon>Bermanella</taxon>
    </lineage>
</organism>
<accession>Q1MY34</accession>
<dbReference type="InterPro" id="IPR019106">
    <property type="entry name" value="T4SS_TrbC"/>
</dbReference>
<dbReference type="EMBL" id="AAQH01000030">
    <property type="protein sequence ID" value="EAT10862.1"/>
    <property type="molecule type" value="Genomic_DNA"/>
</dbReference>
<dbReference type="Pfam" id="PF09673">
    <property type="entry name" value="TrbC_Ftype"/>
    <property type="match status" value="1"/>
</dbReference>
<comment type="caution">
    <text evidence="2">The sequence shown here is derived from an EMBL/GenBank/DDBJ whole genome shotgun (WGS) entry which is preliminary data.</text>
</comment>
<protein>
    <recommendedName>
        <fullName evidence="4">Type-F conjugative transfer system pilin assembly protein TrbC</fullName>
    </recommendedName>
</protein>
<evidence type="ECO:0000256" key="1">
    <source>
        <dbReference type="SAM" id="SignalP"/>
    </source>
</evidence>
<keyword evidence="1" id="KW-0732">Signal</keyword>
<evidence type="ECO:0000313" key="2">
    <source>
        <dbReference type="EMBL" id="EAT10862.1"/>
    </source>
</evidence>
<evidence type="ECO:0000313" key="3">
    <source>
        <dbReference type="Proteomes" id="UP000004263"/>
    </source>
</evidence>
<gene>
    <name evidence="2" type="ORF">RED65_01948</name>
</gene>
<keyword evidence="3" id="KW-1185">Reference proteome</keyword>